<keyword evidence="2" id="KW-1185">Reference proteome</keyword>
<evidence type="ECO:0000313" key="2">
    <source>
        <dbReference type="Proteomes" id="UP000419017"/>
    </source>
</evidence>
<reference evidence="1 2" key="1">
    <citation type="submission" date="2019-10" db="EMBL/GenBank/DDBJ databases">
        <authorList>
            <person name="Blom J."/>
        </authorList>
    </citation>
    <scope>NUCLEOTIDE SEQUENCE [LARGE SCALE GENOMIC DNA]</scope>
    <source>
        <strain evidence="1 2">ES3154-GLU</strain>
    </source>
</reference>
<gene>
    <name evidence="1" type="ORF">OMES3154_00043</name>
</gene>
<protein>
    <recommendedName>
        <fullName evidence="3">Lipoprotein</fullName>
    </recommendedName>
</protein>
<organism evidence="1 2">
    <name type="scientific">Oceanivirga miroungae</name>
    <dbReference type="NCBI Taxonomy" id="1130046"/>
    <lineage>
        <taxon>Bacteria</taxon>
        <taxon>Fusobacteriati</taxon>
        <taxon>Fusobacteriota</taxon>
        <taxon>Fusobacteriia</taxon>
        <taxon>Fusobacteriales</taxon>
        <taxon>Leptotrichiaceae</taxon>
        <taxon>Oceanivirga</taxon>
    </lineage>
</organism>
<evidence type="ECO:0008006" key="3">
    <source>
        <dbReference type="Google" id="ProtNLM"/>
    </source>
</evidence>
<name>A0A6I8MBD6_9FUSO</name>
<accession>A0A6I8MBD6</accession>
<proteinExistence type="predicted"/>
<evidence type="ECO:0000313" key="1">
    <source>
        <dbReference type="EMBL" id="VWL84795.1"/>
    </source>
</evidence>
<dbReference type="RefSeq" id="WP_156682852.1">
    <property type="nucleotide sequence ID" value="NZ_CABWIB010000001.1"/>
</dbReference>
<sequence length="246" mass="28915">MKFLKKFFTIFILFTVIVSCTHDKDYYKSHPKKAKAKLQQCATLGLTQILSESEYIECRDALDGLYEYTYEKNMKKSLDELDEAIKTSRGSGLFNPEISALYNLRSQKFKEIKPLIEKEALDYFNALKAKGYMAIEEDARKNSYETCFDEDSDKTCLFTSRYKEILEKNIDSLIKAEYSNKSYTYLKNELKKKENSYDYWLKEDGNGNKLNNLTIELLKSKTKIIEDLIIEKFPQEKRASYNKTNY</sequence>
<dbReference type="AlphaFoldDB" id="A0A6I8MBD6"/>
<dbReference type="PROSITE" id="PS51257">
    <property type="entry name" value="PROKAR_LIPOPROTEIN"/>
    <property type="match status" value="1"/>
</dbReference>
<dbReference type="Proteomes" id="UP000419017">
    <property type="component" value="Unassembled WGS sequence"/>
</dbReference>
<dbReference type="EMBL" id="CABWIB010000001">
    <property type="protein sequence ID" value="VWL84795.1"/>
    <property type="molecule type" value="Genomic_DNA"/>
</dbReference>